<organism evidence="1 2">
    <name type="scientific">Paenibacillus polymyxa</name>
    <name type="common">Bacillus polymyxa</name>
    <dbReference type="NCBI Taxonomy" id="1406"/>
    <lineage>
        <taxon>Bacteria</taxon>
        <taxon>Bacillati</taxon>
        <taxon>Bacillota</taxon>
        <taxon>Bacilli</taxon>
        <taxon>Bacillales</taxon>
        <taxon>Paenibacillaceae</taxon>
        <taxon>Paenibacillus</taxon>
    </lineage>
</organism>
<proteinExistence type="predicted"/>
<evidence type="ECO:0000313" key="2">
    <source>
        <dbReference type="Proteomes" id="UP001055784"/>
    </source>
</evidence>
<name>A0AAE9IDY5_PAEPO</name>
<dbReference type="EMBL" id="CP097770">
    <property type="protein sequence ID" value="URJ52714.1"/>
    <property type="molecule type" value="Genomic_DNA"/>
</dbReference>
<dbReference type="AlphaFoldDB" id="A0AAE9IDY5"/>
<protein>
    <submittedName>
        <fullName evidence="1">Uncharacterized protein</fullName>
    </submittedName>
</protein>
<sequence length="301" mass="35238">MDRAGLEERKWSGKAHKRRSQLIIRTENYSLTKKLLESAEDNLDRNSLKSSGDSLRRQLVALRAEWNLVLKGGAGHMQEEQEIFAGDGYNRSYAMATGMPILNLRGSIPRESNGQLPFPWVTTGIRIDKEQMLETVMKQKTLEYLFNMQFSKEEMTDRNLVVGCYEYRNPNDKEQIMLYALVSLKEFLARYGDERALEILMRVGCTYEKIMEECDEAIKEHFAVLRRSLHLKNLRDKYDVVYEWSEEEGVKTYIIRYTKSSYTKIKAKSFEELTKLYDEQRKKDAKKTFATLEPLEAFMQA</sequence>
<dbReference type="RefSeq" id="WP_250261875.1">
    <property type="nucleotide sequence ID" value="NZ_CP097769.1"/>
</dbReference>
<dbReference type="Proteomes" id="UP001055784">
    <property type="component" value="Chromosome"/>
</dbReference>
<reference evidence="1" key="1">
    <citation type="submission" date="2022-11" db="EMBL/GenBank/DDBJ databases">
        <authorList>
            <person name="Vasilchenko N.G."/>
            <person name="Prazdnova E.V."/>
            <person name="Gorovtsov A.V."/>
            <person name="Chistyakov V.A."/>
            <person name="Pak M.L."/>
        </authorList>
    </citation>
    <scope>NUCLEOTIDE SEQUENCE</scope>
    <source>
        <strain evidence="1">R 4.5</strain>
    </source>
</reference>
<accession>A0AAE9IDY5</accession>
<evidence type="ECO:0000313" key="1">
    <source>
        <dbReference type="EMBL" id="URJ52714.1"/>
    </source>
</evidence>
<gene>
    <name evidence="1" type="ORF">MF626_002251</name>
</gene>